<reference evidence="2 3" key="1">
    <citation type="submission" date="2018-06" db="EMBL/GenBank/DDBJ databases">
        <title>Complete Genomes of Monosporascus.</title>
        <authorList>
            <person name="Robinson A.J."/>
            <person name="Natvig D.O."/>
        </authorList>
    </citation>
    <scope>NUCLEOTIDE SEQUENCE [LARGE SCALE GENOMIC DNA]</scope>
    <source>
        <strain evidence="2 3">CBS 110550</strain>
    </source>
</reference>
<keyword evidence="1" id="KW-0732">Signal</keyword>
<protein>
    <submittedName>
        <fullName evidence="2">Uncharacterized protein</fullName>
    </submittedName>
</protein>
<evidence type="ECO:0000313" key="3">
    <source>
        <dbReference type="Proteomes" id="UP000293360"/>
    </source>
</evidence>
<name>A0A4Q4TEX3_9PEZI</name>
<feature type="signal peptide" evidence="1">
    <location>
        <begin position="1"/>
        <end position="24"/>
    </location>
</feature>
<gene>
    <name evidence="2" type="ORF">DL764_004567</name>
</gene>
<evidence type="ECO:0000256" key="1">
    <source>
        <dbReference type="SAM" id="SignalP"/>
    </source>
</evidence>
<feature type="chain" id="PRO_5020844599" evidence="1">
    <location>
        <begin position="25"/>
        <end position="176"/>
    </location>
</feature>
<sequence length="176" mass="18765">MAPPSAKANLLAGAVLSLAALSHCVPVSGNLYLVPMEPTTDPTNHIGCLDSTGRLTLDDCATFTWETEPWSGGNLVSIAAGPCTVNDENQPTNDDAVYGRDAHALFCSEDVASDTQFYTINGLDGRLCQGNLRCAWDIPITGKLAPGDQVLVWPFFWGSQQMGVPEGHTQVALFLQ</sequence>
<dbReference type="AlphaFoldDB" id="A0A4Q4TEX3"/>
<keyword evidence="3" id="KW-1185">Reference proteome</keyword>
<organism evidence="2 3">
    <name type="scientific">Monosporascus ibericus</name>
    <dbReference type="NCBI Taxonomy" id="155417"/>
    <lineage>
        <taxon>Eukaryota</taxon>
        <taxon>Fungi</taxon>
        <taxon>Dikarya</taxon>
        <taxon>Ascomycota</taxon>
        <taxon>Pezizomycotina</taxon>
        <taxon>Sordariomycetes</taxon>
        <taxon>Xylariomycetidae</taxon>
        <taxon>Xylariales</taxon>
        <taxon>Xylariales incertae sedis</taxon>
        <taxon>Monosporascus</taxon>
    </lineage>
</organism>
<dbReference type="EMBL" id="QJNU01000218">
    <property type="protein sequence ID" value="RYP04264.1"/>
    <property type="molecule type" value="Genomic_DNA"/>
</dbReference>
<evidence type="ECO:0000313" key="2">
    <source>
        <dbReference type="EMBL" id="RYP04264.1"/>
    </source>
</evidence>
<comment type="caution">
    <text evidence="2">The sequence shown here is derived from an EMBL/GenBank/DDBJ whole genome shotgun (WGS) entry which is preliminary data.</text>
</comment>
<dbReference type="OrthoDB" id="3775566at2759"/>
<proteinExistence type="predicted"/>
<accession>A0A4Q4TEX3</accession>
<dbReference type="Proteomes" id="UP000293360">
    <property type="component" value="Unassembled WGS sequence"/>
</dbReference>